<dbReference type="PRINTS" id="PR01348">
    <property type="entry name" value="ICLNCHANNEL"/>
</dbReference>
<dbReference type="Proteomes" id="UP001445076">
    <property type="component" value="Unassembled WGS sequence"/>
</dbReference>
<dbReference type="AlphaFoldDB" id="A0AAW0WGR3"/>
<comment type="caution">
    <text evidence="9">The sequence shown here is derived from an EMBL/GenBank/DDBJ whole genome shotgun (WGS) entry which is preliminary data.</text>
</comment>
<evidence type="ECO:0000256" key="7">
    <source>
        <dbReference type="ARBA" id="ARBA00045890"/>
    </source>
</evidence>
<dbReference type="GO" id="GO:0006821">
    <property type="term" value="P:chloride transport"/>
    <property type="evidence" value="ECO:0007669"/>
    <property type="project" value="InterPro"/>
</dbReference>
<feature type="compositionally biased region" description="Acidic residues" evidence="8">
    <location>
        <begin position="201"/>
        <end position="217"/>
    </location>
</feature>
<dbReference type="PANTHER" id="PTHR21399:SF0">
    <property type="entry name" value="METHYLOSOME SUBUNIT PICLN"/>
    <property type="match status" value="1"/>
</dbReference>
<dbReference type="PANTHER" id="PTHR21399">
    <property type="entry name" value="CHLORIDE CONDUCTANCE REGULATORY PROTEIN ICLN"/>
    <property type="match status" value="1"/>
</dbReference>
<accession>A0AAW0WGR3</accession>
<name>A0AAW0WGR3_CHEQU</name>
<comment type="subcellular location">
    <subcellularLocation>
        <location evidence="2">Cytoplasm</location>
    </subcellularLocation>
    <subcellularLocation>
        <location evidence="1">Nucleus</location>
    </subcellularLocation>
</comment>
<dbReference type="GO" id="GO:0000387">
    <property type="term" value="P:spliceosomal snRNP assembly"/>
    <property type="evidence" value="ECO:0007669"/>
    <property type="project" value="InterPro"/>
</dbReference>
<dbReference type="InterPro" id="IPR011993">
    <property type="entry name" value="PH-like_dom_sf"/>
</dbReference>
<dbReference type="Gene3D" id="2.30.29.30">
    <property type="entry name" value="Pleckstrin-homology domain (PH domain)/Phosphotyrosine-binding domain (PTB)"/>
    <property type="match status" value="1"/>
</dbReference>
<evidence type="ECO:0000256" key="2">
    <source>
        <dbReference type="ARBA" id="ARBA00004496"/>
    </source>
</evidence>
<evidence type="ECO:0000256" key="8">
    <source>
        <dbReference type="SAM" id="MobiDB-lite"/>
    </source>
</evidence>
<evidence type="ECO:0000256" key="6">
    <source>
        <dbReference type="ARBA" id="ARBA00023242"/>
    </source>
</evidence>
<dbReference type="GO" id="GO:0034715">
    <property type="term" value="C:pICln-Sm protein complex"/>
    <property type="evidence" value="ECO:0007669"/>
    <property type="project" value="InterPro"/>
</dbReference>
<evidence type="ECO:0000256" key="4">
    <source>
        <dbReference type="ARBA" id="ARBA00015653"/>
    </source>
</evidence>
<sequence length="217" mass="23711">MMLLPDLPPPVEGIRHLQRDTQAFMNQRELGSGTLYIAESRVSWAKDGVNEGFSLQYPHIAIHAISRDVSSFAHPCLYLMVDAKLDSSAANALNDGDSDSDGEDDESAMTEVRFVPSDHVSLEPMYKALNDCQLLHPDPEDQQSDENVGEDDDDEDEGEYEVSENGYHMPSSSEDNLEGAGPESVVPDGSVASNEVRNGDMDGEEAMETGQFDDADP</sequence>
<comment type="function">
    <text evidence="7">Involved in both the assembly of spliceosomal snRNPs and the methylation of Sm proteins. Chaperone that regulates the assembly of spliceosomal U1, U2, U4 and U5 small nuclear ribonucleoproteins (snRNPs), the building blocks of the spliceosome, and thereby plays an important role in the splicing of cellular pre-mRNAs. Most spliceosomal snRNPs contain a common set of Sm proteins SNRPB, SNRPD1, SNRPD2, SNRPD3, SNRPE, SNRPF and SNRPG that assemble in a heptameric protein ring on the Sm site of the small nuclear RNA to form the core snRNP (Sm core). In the cytosol, the Sm proteins SNRPD1, SNRPD2, SNRPE, SNRPF and SNRPG are trapped in an inactive 6S pICln-Sm complex by the chaperone CLNS1A that controls the assembly of the core snRNP. Dissociation by the SMN complex of CLNS1A from the trapped Sm proteins and their transfer to an SMN-Sm complex triggers the assembly of core snRNPs and their transport to the nucleus.</text>
</comment>
<dbReference type="GO" id="GO:0005829">
    <property type="term" value="C:cytosol"/>
    <property type="evidence" value="ECO:0007669"/>
    <property type="project" value="InterPro"/>
</dbReference>
<protein>
    <recommendedName>
        <fullName evidence="4">Methylosome subunit pICln</fullName>
    </recommendedName>
</protein>
<dbReference type="GO" id="GO:0045292">
    <property type="term" value="P:mRNA cis splicing, via spliceosome"/>
    <property type="evidence" value="ECO:0007669"/>
    <property type="project" value="TreeGrafter"/>
</dbReference>
<dbReference type="GO" id="GO:0005681">
    <property type="term" value="C:spliceosomal complex"/>
    <property type="evidence" value="ECO:0007669"/>
    <property type="project" value="TreeGrafter"/>
</dbReference>
<keyword evidence="5" id="KW-0963">Cytoplasm</keyword>
<dbReference type="GO" id="GO:0005886">
    <property type="term" value="C:plasma membrane"/>
    <property type="evidence" value="ECO:0007669"/>
    <property type="project" value="InterPro"/>
</dbReference>
<dbReference type="InterPro" id="IPR039924">
    <property type="entry name" value="ICln/Lot5/Saf5"/>
</dbReference>
<dbReference type="InterPro" id="IPR003521">
    <property type="entry name" value="ICln"/>
</dbReference>
<organism evidence="9 10">
    <name type="scientific">Cherax quadricarinatus</name>
    <name type="common">Australian red claw crayfish</name>
    <dbReference type="NCBI Taxonomy" id="27406"/>
    <lineage>
        <taxon>Eukaryota</taxon>
        <taxon>Metazoa</taxon>
        <taxon>Ecdysozoa</taxon>
        <taxon>Arthropoda</taxon>
        <taxon>Crustacea</taxon>
        <taxon>Multicrustacea</taxon>
        <taxon>Malacostraca</taxon>
        <taxon>Eumalacostraca</taxon>
        <taxon>Eucarida</taxon>
        <taxon>Decapoda</taxon>
        <taxon>Pleocyemata</taxon>
        <taxon>Astacidea</taxon>
        <taxon>Parastacoidea</taxon>
        <taxon>Parastacidae</taxon>
        <taxon>Cherax</taxon>
    </lineage>
</organism>
<keyword evidence="10" id="KW-1185">Reference proteome</keyword>
<dbReference type="EMBL" id="JARKIK010000079">
    <property type="protein sequence ID" value="KAK8726460.1"/>
    <property type="molecule type" value="Genomic_DNA"/>
</dbReference>
<keyword evidence="6" id="KW-0539">Nucleus</keyword>
<evidence type="ECO:0000256" key="3">
    <source>
        <dbReference type="ARBA" id="ARBA00007054"/>
    </source>
</evidence>
<gene>
    <name evidence="9" type="ORF">OTU49_010262</name>
</gene>
<evidence type="ECO:0000313" key="9">
    <source>
        <dbReference type="EMBL" id="KAK8726460.1"/>
    </source>
</evidence>
<feature type="region of interest" description="Disordered" evidence="8">
    <location>
        <begin position="135"/>
        <end position="217"/>
    </location>
</feature>
<dbReference type="Pfam" id="PF03517">
    <property type="entry name" value="Voldacs"/>
    <property type="match status" value="1"/>
</dbReference>
<comment type="similarity">
    <text evidence="3">Belongs to the pICln (TC 1.A.47) family.</text>
</comment>
<dbReference type="GO" id="GO:0034709">
    <property type="term" value="C:methylosome"/>
    <property type="evidence" value="ECO:0007669"/>
    <property type="project" value="InterPro"/>
</dbReference>
<reference evidence="9 10" key="1">
    <citation type="journal article" date="2024" name="BMC Genomics">
        <title>Genome assembly of redclaw crayfish (Cherax quadricarinatus) provides insights into its immune adaptation and hypoxia tolerance.</title>
        <authorList>
            <person name="Liu Z."/>
            <person name="Zheng J."/>
            <person name="Li H."/>
            <person name="Fang K."/>
            <person name="Wang S."/>
            <person name="He J."/>
            <person name="Zhou D."/>
            <person name="Weng S."/>
            <person name="Chi M."/>
            <person name="Gu Z."/>
            <person name="He J."/>
            <person name="Li F."/>
            <person name="Wang M."/>
        </authorList>
    </citation>
    <scope>NUCLEOTIDE SEQUENCE [LARGE SCALE GENOMIC DNA]</scope>
    <source>
        <strain evidence="9">ZL_2023a</strain>
    </source>
</reference>
<evidence type="ECO:0000256" key="5">
    <source>
        <dbReference type="ARBA" id="ARBA00022490"/>
    </source>
</evidence>
<evidence type="ECO:0000313" key="10">
    <source>
        <dbReference type="Proteomes" id="UP001445076"/>
    </source>
</evidence>
<evidence type="ECO:0000256" key="1">
    <source>
        <dbReference type="ARBA" id="ARBA00004123"/>
    </source>
</evidence>
<feature type="compositionally biased region" description="Acidic residues" evidence="8">
    <location>
        <begin position="140"/>
        <end position="162"/>
    </location>
</feature>
<dbReference type="GO" id="GO:0006884">
    <property type="term" value="P:cell volume homeostasis"/>
    <property type="evidence" value="ECO:0007669"/>
    <property type="project" value="InterPro"/>
</dbReference>
<proteinExistence type="inferred from homology"/>